<feature type="transmembrane region" description="Helical" evidence="1">
    <location>
        <begin position="350"/>
        <end position="366"/>
    </location>
</feature>
<gene>
    <name evidence="2" type="ORF">ACFOOQ_02265</name>
</gene>
<feature type="transmembrane region" description="Helical" evidence="1">
    <location>
        <begin position="222"/>
        <end position="253"/>
    </location>
</feature>
<protein>
    <recommendedName>
        <fullName evidence="4">4-amino-4-deoxy-L-arabinose transferase</fullName>
    </recommendedName>
</protein>
<keyword evidence="1" id="KW-1133">Transmembrane helix</keyword>
<feature type="transmembrane region" description="Helical" evidence="1">
    <location>
        <begin position="180"/>
        <end position="202"/>
    </location>
</feature>
<dbReference type="EMBL" id="JBHRYJ010000001">
    <property type="protein sequence ID" value="MFC3674349.1"/>
    <property type="molecule type" value="Genomic_DNA"/>
</dbReference>
<sequence>MNQSVQAEPAATQRRFDWSRVLYGFVLVVCAAWIIGYFFPPINHDTAVLLYISKQWLNGGRLFVNEIDINTPLVFVVHLLPEVLAKLTGLPGTTMLVALLGLGIAASFMTCRWVLAASLDPAHATADALLPLLLLFLLIVFPGGTFTQREHIMLVLSMPYLLVAGGRADGEALTLRLKIATGLMAGVGFAMKPYFLGIPLLVELYVLSQRGLRRSVADPAPWSILGVCIAHALFAVIVTPEYFTVVWPIATAFYSEVSNWSMIDLALSANLGPPTAVLPLLGLAAFFAVRSHLARVIFMAGVGGLISAYGQHKGWPYHALPAQAFTLLLAGVIIAHVMDHVVWPRRGDARPARLFAAALMILVFYQEGLHSRPFYKQLDYNGSELQRLMQIVKQEARNNRILILSPGIYPHFPMLNYLNMRMTMPFESMWLIQGAYAECHDLAPLYNPPDNMSPAEAFVFRRVPEDFNRMKPSLLIVDNVPGIPRCQGETFDYLEYFSRNPLFAKRLEDYDKIMDFERYTIYRRRIKDKTPPPKADEP</sequence>
<feature type="transmembrane region" description="Helical" evidence="1">
    <location>
        <begin position="317"/>
        <end position="338"/>
    </location>
</feature>
<feature type="transmembrane region" description="Helical" evidence="1">
    <location>
        <begin position="95"/>
        <end position="116"/>
    </location>
</feature>
<feature type="transmembrane region" description="Helical" evidence="1">
    <location>
        <begin position="21"/>
        <end position="39"/>
    </location>
</feature>
<feature type="transmembrane region" description="Helical" evidence="1">
    <location>
        <begin position="293"/>
        <end position="310"/>
    </location>
</feature>
<evidence type="ECO:0008006" key="4">
    <source>
        <dbReference type="Google" id="ProtNLM"/>
    </source>
</evidence>
<accession>A0ABV7VA67</accession>
<proteinExistence type="predicted"/>
<keyword evidence="1" id="KW-0472">Membrane</keyword>
<keyword evidence="3" id="KW-1185">Reference proteome</keyword>
<dbReference type="RefSeq" id="WP_379721165.1">
    <property type="nucleotide sequence ID" value="NZ_JBHRYJ010000001.1"/>
</dbReference>
<evidence type="ECO:0000313" key="2">
    <source>
        <dbReference type="EMBL" id="MFC3674349.1"/>
    </source>
</evidence>
<feature type="transmembrane region" description="Helical" evidence="1">
    <location>
        <begin position="128"/>
        <end position="146"/>
    </location>
</feature>
<name>A0ABV7VA67_9PROT</name>
<evidence type="ECO:0000256" key="1">
    <source>
        <dbReference type="SAM" id="Phobius"/>
    </source>
</evidence>
<feature type="transmembrane region" description="Helical" evidence="1">
    <location>
        <begin position="265"/>
        <end position="287"/>
    </location>
</feature>
<reference evidence="3" key="1">
    <citation type="journal article" date="2019" name="Int. J. Syst. Evol. Microbiol.">
        <title>The Global Catalogue of Microorganisms (GCM) 10K type strain sequencing project: providing services to taxonomists for standard genome sequencing and annotation.</title>
        <authorList>
            <consortium name="The Broad Institute Genomics Platform"/>
            <consortium name="The Broad Institute Genome Sequencing Center for Infectious Disease"/>
            <person name="Wu L."/>
            <person name="Ma J."/>
        </authorList>
    </citation>
    <scope>NUCLEOTIDE SEQUENCE [LARGE SCALE GENOMIC DNA]</scope>
    <source>
        <strain evidence="3">KCTC 42182</strain>
    </source>
</reference>
<organism evidence="2 3">
    <name type="scientific">Ferrovibrio xuzhouensis</name>
    <dbReference type="NCBI Taxonomy" id="1576914"/>
    <lineage>
        <taxon>Bacteria</taxon>
        <taxon>Pseudomonadati</taxon>
        <taxon>Pseudomonadota</taxon>
        <taxon>Alphaproteobacteria</taxon>
        <taxon>Rhodospirillales</taxon>
        <taxon>Rhodospirillaceae</taxon>
        <taxon>Ferrovibrio</taxon>
    </lineage>
</organism>
<evidence type="ECO:0000313" key="3">
    <source>
        <dbReference type="Proteomes" id="UP001595711"/>
    </source>
</evidence>
<keyword evidence="1" id="KW-0812">Transmembrane</keyword>
<comment type="caution">
    <text evidence="2">The sequence shown here is derived from an EMBL/GenBank/DDBJ whole genome shotgun (WGS) entry which is preliminary data.</text>
</comment>
<dbReference type="Proteomes" id="UP001595711">
    <property type="component" value="Unassembled WGS sequence"/>
</dbReference>